<evidence type="ECO:0000259" key="2">
    <source>
        <dbReference type="Pfam" id="PF09159"/>
    </source>
</evidence>
<evidence type="ECO:0000313" key="4">
    <source>
        <dbReference type="Proteomes" id="UP000803884"/>
    </source>
</evidence>
<dbReference type="Gene3D" id="3.30.420.10">
    <property type="entry name" value="Ribonuclease H-like superfamily/Ribonuclease H"/>
    <property type="match status" value="1"/>
</dbReference>
<dbReference type="GO" id="GO:0005739">
    <property type="term" value="C:mitochondrion"/>
    <property type="evidence" value="ECO:0007669"/>
    <property type="project" value="TreeGrafter"/>
</dbReference>
<dbReference type="GO" id="GO:0004520">
    <property type="term" value="F:DNA endonuclease activity"/>
    <property type="evidence" value="ECO:0007669"/>
    <property type="project" value="TreeGrafter"/>
</dbReference>
<dbReference type="GeneID" id="96006104"/>
<dbReference type="GO" id="GO:0000403">
    <property type="term" value="F:Y-form DNA binding"/>
    <property type="evidence" value="ECO:0007669"/>
    <property type="project" value="TreeGrafter"/>
</dbReference>
<dbReference type="InterPro" id="IPR012337">
    <property type="entry name" value="RNaseH-like_sf"/>
</dbReference>
<feature type="compositionally biased region" description="Low complexity" evidence="1">
    <location>
        <begin position="93"/>
        <end position="104"/>
    </location>
</feature>
<keyword evidence="4" id="KW-1185">Reference proteome</keyword>
<dbReference type="AlphaFoldDB" id="A0AB34KTC2"/>
<accession>A0AB34KTC2</accession>
<dbReference type="SUPFAM" id="SSF53098">
    <property type="entry name" value="Ribonuclease H-like"/>
    <property type="match status" value="1"/>
</dbReference>
<proteinExistence type="predicted"/>
<dbReference type="CDD" id="cd16963">
    <property type="entry name" value="CCE1"/>
    <property type="match status" value="1"/>
</dbReference>
<dbReference type="InterPro" id="IPR036397">
    <property type="entry name" value="RNaseH_sf"/>
</dbReference>
<sequence length="347" mass="37682">MNLSALKAKTLQHIAFLTGAPTAGTKASIISDLQTSLHQPRLTKNATRILSVDMGIRNLAYCVIDVPPQTPSPKTKTTLHATQWKRLDLLSRLSSSSSSPDLPSTTPEPPRRKLTTAAATATHPKPSFTPSTMSRAALTVALDLLAHSPDTILIERQRFRSNGSSAIQEWTVRVNMLESMLWACFETLKSARSQDEGKAFPKLHECSPKRVAGFWAARPGAQGVPGGLLGEGFGLLEEGAGVDAGGRKAKKAADVKKEKIAVLRSWLDGSGGVELVLEGETEMTAKAFAPGVRRRGSKALREGESFSSQETKLDDLADCMLQGAAWVRWEENRRAILQAFEEQSRER</sequence>
<evidence type="ECO:0000313" key="3">
    <source>
        <dbReference type="EMBL" id="KAL1586790.1"/>
    </source>
</evidence>
<dbReference type="Proteomes" id="UP000803884">
    <property type="component" value="Unassembled WGS sequence"/>
</dbReference>
<dbReference type="InterPro" id="IPR015242">
    <property type="entry name" value="Ydc2_cat"/>
</dbReference>
<dbReference type="GO" id="GO:0000402">
    <property type="term" value="F:crossed form four-way junction DNA binding"/>
    <property type="evidence" value="ECO:0007669"/>
    <property type="project" value="TreeGrafter"/>
</dbReference>
<dbReference type="RefSeq" id="XP_069229895.1">
    <property type="nucleotide sequence ID" value="XM_069373266.1"/>
</dbReference>
<organism evidence="3 4">
    <name type="scientific">Cladosporium halotolerans</name>
    <dbReference type="NCBI Taxonomy" id="1052096"/>
    <lineage>
        <taxon>Eukaryota</taxon>
        <taxon>Fungi</taxon>
        <taxon>Dikarya</taxon>
        <taxon>Ascomycota</taxon>
        <taxon>Pezizomycotina</taxon>
        <taxon>Dothideomycetes</taxon>
        <taxon>Dothideomycetidae</taxon>
        <taxon>Cladosporiales</taxon>
        <taxon>Cladosporiaceae</taxon>
        <taxon>Cladosporium</taxon>
    </lineage>
</organism>
<dbReference type="InterPro" id="IPR039197">
    <property type="entry name" value="Mrs1/Cce1"/>
</dbReference>
<protein>
    <recommendedName>
        <fullName evidence="2">Mitochondrial resolvase Ydc2 catalytic domain-containing protein</fullName>
    </recommendedName>
</protein>
<reference evidence="3 4" key="1">
    <citation type="journal article" date="2020" name="Microbiol. Resour. Announc.">
        <title>Draft Genome Sequence of a Cladosporium Species Isolated from the Mesophotic Ascidian Didemnum maculosum.</title>
        <authorList>
            <person name="Gioti A."/>
            <person name="Siaperas R."/>
            <person name="Nikolaivits E."/>
            <person name="Le Goff G."/>
            <person name="Ouazzani J."/>
            <person name="Kotoulas G."/>
            <person name="Topakas E."/>
        </authorList>
    </citation>
    <scope>NUCLEOTIDE SEQUENCE [LARGE SCALE GENOMIC DNA]</scope>
    <source>
        <strain evidence="3 4">TM138-S3</strain>
    </source>
</reference>
<feature type="region of interest" description="Disordered" evidence="1">
    <location>
        <begin position="93"/>
        <end position="131"/>
    </location>
</feature>
<comment type="caution">
    <text evidence="3">The sequence shown here is derived from an EMBL/GenBank/DDBJ whole genome shotgun (WGS) entry which is preliminary data.</text>
</comment>
<dbReference type="PANTHER" id="PTHR28072">
    <property type="entry name" value="CRUCIFORM CUTTING ENDONUCLEASE 1, MITOCHONDRIAL-RELATED"/>
    <property type="match status" value="1"/>
</dbReference>
<gene>
    <name evidence="3" type="ORF">WHR41_04660</name>
</gene>
<dbReference type="PANTHER" id="PTHR28072:SF1">
    <property type="entry name" value="CRUCIFORM CUTTING ENDONUCLEASE 1, MITOCHONDRIAL-RELATED"/>
    <property type="match status" value="1"/>
</dbReference>
<dbReference type="EMBL" id="JAAQHG020000013">
    <property type="protein sequence ID" value="KAL1586790.1"/>
    <property type="molecule type" value="Genomic_DNA"/>
</dbReference>
<name>A0AB34KTC2_9PEZI</name>
<dbReference type="GO" id="GO:0070336">
    <property type="term" value="F:flap-structured DNA binding"/>
    <property type="evidence" value="ECO:0007669"/>
    <property type="project" value="TreeGrafter"/>
</dbReference>
<evidence type="ECO:0000256" key="1">
    <source>
        <dbReference type="SAM" id="MobiDB-lite"/>
    </source>
</evidence>
<feature type="domain" description="Mitochondrial resolvase Ydc2 catalytic" evidence="2">
    <location>
        <begin position="49"/>
        <end position="335"/>
    </location>
</feature>
<dbReference type="Pfam" id="PF09159">
    <property type="entry name" value="Ydc2-catalyt"/>
    <property type="match status" value="1"/>
</dbReference>